<protein>
    <submittedName>
        <fullName evidence="2">PUM-HD domain-containing protein</fullName>
    </submittedName>
</protein>
<proteinExistence type="predicted"/>
<evidence type="ECO:0000313" key="2">
    <source>
        <dbReference type="WBParaSite" id="RSKR_0000660000.1"/>
    </source>
</evidence>
<organism evidence="1 2">
    <name type="scientific">Rhabditophanes sp. KR3021</name>
    <dbReference type="NCBI Taxonomy" id="114890"/>
    <lineage>
        <taxon>Eukaryota</taxon>
        <taxon>Metazoa</taxon>
        <taxon>Ecdysozoa</taxon>
        <taxon>Nematoda</taxon>
        <taxon>Chromadorea</taxon>
        <taxon>Rhabditida</taxon>
        <taxon>Tylenchina</taxon>
        <taxon>Panagrolaimomorpha</taxon>
        <taxon>Strongyloidoidea</taxon>
        <taxon>Alloionematidae</taxon>
        <taxon>Rhabditophanes</taxon>
    </lineage>
</organism>
<evidence type="ECO:0000313" key="1">
    <source>
        <dbReference type="Proteomes" id="UP000095286"/>
    </source>
</evidence>
<name>A0AC35U116_9BILA</name>
<reference evidence="2" key="1">
    <citation type="submission" date="2016-11" db="UniProtKB">
        <authorList>
            <consortium name="WormBaseParasite"/>
        </authorList>
    </citation>
    <scope>IDENTIFICATION</scope>
    <source>
        <strain evidence="2">KR3021</strain>
    </source>
</reference>
<dbReference type="Proteomes" id="UP000095286">
    <property type="component" value="Unplaced"/>
</dbReference>
<dbReference type="WBParaSite" id="RSKR_0000660000.1">
    <property type="protein sequence ID" value="RSKR_0000660000.1"/>
    <property type="gene ID" value="RSKR_0000660000"/>
</dbReference>
<accession>A0AC35U116</accession>
<sequence>MERSYPPSGTFTVKTPEEEALKIEEDKANDFHSYLADLYNSNAVTDPRCVQKIVETVENNEYLILKYGHCSKMLDKCLTDNKPAQLTFFKNFIENTSHGQVMEVIQMKGASFAIEHFLGSLDDNMGEEELAYVGKLFNYVALELDTVIFDQPSSHVLRKLVVKIGQIIAANRESSNKKSKTKKEARVEFKKLKDQYQEVVEDILFGKFNFGLKNFDEHSRLIQDVLKSNVEHNYDIVKRYFDKVWSSCSEGAFVKALKSIVASHVFDCFIELLKDGDLKIMVPIMESNVVELSDHGEANHLVSKFIQIHPKICRGIGTALLPNLTSILEKKHMKLFNAINIYVENSDKFKKAIRNWFSEVYGDPDKVGSFANFLTNSKDCKVEKDKMVTFDPKKINSTNTALMKMFLTAMKCEASQFYARIDPDTFSGMLDFGESARVVEAYLDVFEDKDTSLQWVVEKLGGNIEKLFLGKAGSFVFTKIWKFDLSLPTRNEAIKLIRSTKDSSTKRGKYGRLEKEVNLPLYLENKSKWDKSFSKANN</sequence>